<feature type="domain" description="PPM-type phosphatase" evidence="1">
    <location>
        <begin position="4"/>
        <end position="243"/>
    </location>
</feature>
<organism evidence="2 3">
    <name type="scientific">Viridibacterium curvum</name>
    <dbReference type="NCBI Taxonomy" id="1101404"/>
    <lineage>
        <taxon>Bacteria</taxon>
        <taxon>Pseudomonadati</taxon>
        <taxon>Pseudomonadota</taxon>
        <taxon>Betaproteobacteria</taxon>
        <taxon>Rhodocyclales</taxon>
        <taxon>Rhodocyclaceae</taxon>
        <taxon>Viridibacterium</taxon>
    </lineage>
</organism>
<proteinExistence type="predicted"/>
<evidence type="ECO:0000313" key="2">
    <source>
        <dbReference type="EMBL" id="GAA5163983.1"/>
    </source>
</evidence>
<dbReference type="CDD" id="cd00143">
    <property type="entry name" value="PP2Cc"/>
    <property type="match status" value="1"/>
</dbReference>
<dbReference type="PANTHER" id="PTHR13832">
    <property type="entry name" value="PROTEIN PHOSPHATASE 2C"/>
    <property type="match status" value="1"/>
</dbReference>
<name>A0ABP9QLH7_9RHOO</name>
<reference evidence="3" key="1">
    <citation type="journal article" date="2019" name="Int. J. Syst. Evol. Microbiol.">
        <title>The Global Catalogue of Microorganisms (GCM) 10K type strain sequencing project: providing services to taxonomists for standard genome sequencing and annotation.</title>
        <authorList>
            <consortium name="The Broad Institute Genomics Platform"/>
            <consortium name="The Broad Institute Genome Sequencing Center for Infectious Disease"/>
            <person name="Wu L."/>
            <person name="Ma J."/>
        </authorList>
    </citation>
    <scope>NUCLEOTIDE SEQUENCE [LARGE SCALE GENOMIC DNA]</scope>
    <source>
        <strain evidence="3">JCM 18715</strain>
    </source>
</reference>
<dbReference type="EMBL" id="BAABLD010000008">
    <property type="protein sequence ID" value="GAA5163983.1"/>
    <property type="molecule type" value="Genomic_DNA"/>
</dbReference>
<evidence type="ECO:0000259" key="1">
    <source>
        <dbReference type="PROSITE" id="PS51746"/>
    </source>
</evidence>
<dbReference type="SUPFAM" id="SSF81606">
    <property type="entry name" value="PP2C-like"/>
    <property type="match status" value="1"/>
</dbReference>
<comment type="caution">
    <text evidence="2">The sequence shown here is derived from an EMBL/GenBank/DDBJ whole genome shotgun (WGS) entry which is preliminary data.</text>
</comment>
<sequence>MKFSIYQESRPGSRPNNQDRVAYSYSRESLLMVVADGMGGHLHGEIAAQIAAQYLIESFQQAAQPQIRDELMFLSRSLTNAHNAIVDYAYDKRLPDAPRTTIVACLIQNSVAYWAHAGDSRLYLVRKGRTVAQTRDHSRLQLMIDQGLITEEEALHHPARNRIFSCLGGTHSPQVEFSSATPLFANDLIVMCTDGVWGNLESDDITEQMGEANILEVTPKILNRAEARGGLTCDNLSILSMRWHDDYADGTPSTVSTDTMPVDTITTKMDGFTRGRVPEGNALSDNDIEQAIKEINSAIKKYSRFDPR</sequence>
<dbReference type="PROSITE" id="PS51746">
    <property type="entry name" value="PPM_2"/>
    <property type="match status" value="1"/>
</dbReference>
<dbReference type="PANTHER" id="PTHR13832:SF827">
    <property type="entry name" value="PROTEIN PHOSPHATASE 1L"/>
    <property type="match status" value="1"/>
</dbReference>
<dbReference type="Proteomes" id="UP001500547">
    <property type="component" value="Unassembled WGS sequence"/>
</dbReference>
<keyword evidence="3" id="KW-1185">Reference proteome</keyword>
<dbReference type="Gene3D" id="3.60.40.10">
    <property type="entry name" value="PPM-type phosphatase domain"/>
    <property type="match status" value="1"/>
</dbReference>
<evidence type="ECO:0000313" key="3">
    <source>
        <dbReference type="Proteomes" id="UP001500547"/>
    </source>
</evidence>
<gene>
    <name evidence="2" type="ORF">GCM10025770_17060</name>
</gene>
<dbReference type="RefSeq" id="WP_345532481.1">
    <property type="nucleotide sequence ID" value="NZ_BAABLD010000008.1"/>
</dbReference>
<dbReference type="InterPro" id="IPR015655">
    <property type="entry name" value="PP2C"/>
</dbReference>
<dbReference type="InterPro" id="IPR036457">
    <property type="entry name" value="PPM-type-like_dom_sf"/>
</dbReference>
<dbReference type="InterPro" id="IPR001932">
    <property type="entry name" value="PPM-type_phosphatase-like_dom"/>
</dbReference>
<dbReference type="Pfam" id="PF13672">
    <property type="entry name" value="PP2C_2"/>
    <property type="match status" value="1"/>
</dbReference>
<dbReference type="SMART" id="SM00332">
    <property type="entry name" value="PP2Cc"/>
    <property type="match status" value="1"/>
</dbReference>
<accession>A0ABP9QLH7</accession>
<protein>
    <recommendedName>
        <fullName evidence="1">PPM-type phosphatase domain-containing protein</fullName>
    </recommendedName>
</protein>
<dbReference type="SMART" id="SM00331">
    <property type="entry name" value="PP2C_SIG"/>
    <property type="match status" value="1"/>
</dbReference>